<protein>
    <submittedName>
        <fullName evidence="1">Uncharacterized protein</fullName>
    </submittedName>
</protein>
<evidence type="ECO:0000313" key="1">
    <source>
        <dbReference type="EMBL" id="KAJ8893075.1"/>
    </source>
</evidence>
<evidence type="ECO:0000313" key="2">
    <source>
        <dbReference type="Proteomes" id="UP001159363"/>
    </source>
</evidence>
<sequence>MLQMIKITDEYQKEGRTKEMLSQVLEFVTNELSIRSASIHLEYLSQACITVLNIVKLPQLGRRTVFTAGQESSIANHPNMFANMIYSLSLIDRRVAFE</sequence>
<dbReference type="Proteomes" id="UP001159363">
    <property type="component" value="Chromosome 2"/>
</dbReference>
<accession>A0ABQ9I8V3</accession>
<comment type="caution">
    <text evidence="1">The sequence shown here is derived from an EMBL/GenBank/DDBJ whole genome shotgun (WGS) entry which is preliminary data.</text>
</comment>
<dbReference type="EMBL" id="JARBHB010000002">
    <property type="protein sequence ID" value="KAJ8893075.1"/>
    <property type="molecule type" value="Genomic_DNA"/>
</dbReference>
<reference evidence="1 2" key="1">
    <citation type="submission" date="2023-02" db="EMBL/GenBank/DDBJ databases">
        <title>LHISI_Scaffold_Assembly.</title>
        <authorList>
            <person name="Stuart O.P."/>
            <person name="Cleave R."/>
            <person name="Magrath M.J.L."/>
            <person name="Mikheyev A.S."/>
        </authorList>
    </citation>
    <scope>NUCLEOTIDE SEQUENCE [LARGE SCALE GENOMIC DNA]</scope>
    <source>
        <strain evidence="1">Daus_M_001</strain>
        <tissue evidence="1">Leg muscle</tissue>
    </source>
</reference>
<name>A0ABQ9I8V3_9NEOP</name>
<keyword evidence="2" id="KW-1185">Reference proteome</keyword>
<proteinExistence type="predicted"/>
<gene>
    <name evidence="1" type="ORF">PR048_005658</name>
</gene>
<organism evidence="1 2">
    <name type="scientific">Dryococelus australis</name>
    <dbReference type="NCBI Taxonomy" id="614101"/>
    <lineage>
        <taxon>Eukaryota</taxon>
        <taxon>Metazoa</taxon>
        <taxon>Ecdysozoa</taxon>
        <taxon>Arthropoda</taxon>
        <taxon>Hexapoda</taxon>
        <taxon>Insecta</taxon>
        <taxon>Pterygota</taxon>
        <taxon>Neoptera</taxon>
        <taxon>Polyneoptera</taxon>
        <taxon>Phasmatodea</taxon>
        <taxon>Verophasmatodea</taxon>
        <taxon>Anareolatae</taxon>
        <taxon>Phasmatidae</taxon>
        <taxon>Eurycanthinae</taxon>
        <taxon>Dryococelus</taxon>
    </lineage>
</organism>